<keyword evidence="3" id="KW-0238">DNA-binding</keyword>
<dbReference type="PANTHER" id="PTHR30385:SF7">
    <property type="entry name" value="RNA POLYMERASE SIGMA FACTOR FLIA"/>
    <property type="match status" value="1"/>
</dbReference>
<evidence type="ECO:0000256" key="4">
    <source>
        <dbReference type="ARBA" id="ARBA00023163"/>
    </source>
</evidence>
<dbReference type="EMBL" id="CP045227">
    <property type="protein sequence ID" value="QFS51530.1"/>
    <property type="molecule type" value="Genomic_DNA"/>
</dbReference>
<accession>A0A5P8WG00</accession>
<dbReference type="RefSeq" id="WP_152592032.1">
    <property type="nucleotide sequence ID" value="NZ_CP045227.1"/>
</dbReference>
<gene>
    <name evidence="5" type="ORF">GXM_09024</name>
</gene>
<evidence type="ECO:0000313" key="5">
    <source>
        <dbReference type="EMBL" id="QFS51530.1"/>
    </source>
</evidence>
<dbReference type="AlphaFoldDB" id="A0A5P8WG00"/>
<reference evidence="5 6" key="1">
    <citation type="submission" date="2019-10" db="EMBL/GenBank/DDBJ databases">
        <title>Genomic and transcriptomic insights into the perfect genentic adaptation of a filamentous nitrogen-fixing cyanobacterium to rice fields.</title>
        <authorList>
            <person name="Chen Z."/>
        </authorList>
    </citation>
    <scope>NUCLEOTIDE SEQUENCE [LARGE SCALE GENOMIC DNA]</scope>
    <source>
        <strain evidence="5">CCNUC1</strain>
    </source>
</reference>
<keyword evidence="4" id="KW-0804">Transcription</keyword>
<keyword evidence="2" id="KW-0731">Sigma factor</keyword>
<dbReference type="KEGG" id="nsh:GXM_09024"/>
<keyword evidence="1" id="KW-0805">Transcription regulation</keyword>
<keyword evidence="6" id="KW-1185">Reference proteome</keyword>
<sequence>MLKKRINLVDKFTTFLDISSNNASSIPWLRDRDRDRDLDLTRNFQEHYNLMQKDNEEFWIEYWLEKSRQSNPNPFAHKHIASYLEETAYWVAKKQALNYSSFNYSWQDLMQVARINLLNQEKFSKLFDKYNSKRGSITKLAKYKLVTVIYDFIHVGLEKRKYSDAALLRVVTHTFFRETLINAGIKDTEQNKQLSQCLLAWYCFKEIYTPIQLTGTQRLEWANEAQLESITNRYNQLLSKPQQGINSGKSNKWLQSCVAALHNTAINSETLNKSLLTCVKALRHDISLTIDSLDKPVGKPSDETQITLADTLEADKFDNYEEEELQNQEWNEIKIIFINSYNQLSQENQKMLQLELGLSLAQKYIGVAFSIEQYQVSRRLNRAKRLILTDVVQWSLQKFNITPEEVEYISQAIDACLVQYFKSNFGEFLTVNLTQSDSKNLEIFKLHYGKKLPLNKVAEQLNIPESALQERIDGVKQQLHLTLSAEVQRDLPLNSPESFSNEANQRIFAFIDAWIKNAPYATFGN</sequence>
<organism evidence="5 6">
    <name type="scientific">Nostoc sphaeroides CCNUC1</name>
    <dbReference type="NCBI Taxonomy" id="2653204"/>
    <lineage>
        <taxon>Bacteria</taxon>
        <taxon>Bacillati</taxon>
        <taxon>Cyanobacteriota</taxon>
        <taxon>Cyanophyceae</taxon>
        <taxon>Nostocales</taxon>
        <taxon>Nostocaceae</taxon>
        <taxon>Nostoc</taxon>
    </lineage>
</organism>
<evidence type="ECO:0000256" key="3">
    <source>
        <dbReference type="ARBA" id="ARBA00023125"/>
    </source>
</evidence>
<dbReference type="GO" id="GO:0016987">
    <property type="term" value="F:sigma factor activity"/>
    <property type="evidence" value="ECO:0007669"/>
    <property type="project" value="UniProtKB-KW"/>
</dbReference>
<dbReference type="GO" id="GO:0003677">
    <property type="term" value="F:DNA binding"/>
    <property type="evidence" value="ECO:0007669"/>
    <property type="project" value="UniProtKB-KW"/>
</dbReference>
<protein>
    <submittedName>
        <fullName evidence="5">Sigma-70 family RNA polymerase sigma factor</fullName>
    </submittedName>
</protein>
<evidence type="ECO:0000256" key="2">
    <source>
        <dbReference type="ARBA" id="ARBA00023082"/>
    </source>
</evidence>
<name>A0A5P8WG00_9NOSO</name>
<evidence type="ECO:0000256" key="1">
    <source>
        <dbReference type="ARBA" id="ARBA00023015"/>
    </source>
</evidence>
<proteinExistence type="predicted"/>
<dbReference type="Proteomes" id="UP000326678">
    <property type="component" value="Chromosome Gxm2"/>
</dbReference>
<evidence type="ECO:0000313" key="6">
    <source>
        <dbReference type="Proteomes" id="UP000326678"/>
    </source>
</evidence>
<dbReference type="PANTHER" id="PTHR30385">
    <property type="entry name" value="SIGMA FACTOR F FLAGELLAR"/>
    <property type="match status" value="1"/>
</dbReference>